<organism evidence="2 3">
    <name type="scientific">Periplaneta americana</name>
    <name type="common">American cockroach</name>
    <name type="synonym">Blatta americana</name>
    <dbReference type="NCBI Taxonomy" id="6978"/>
    <lineage>
        <taxon>Eukaryota</taxon>
        <taxon>Metazoa</taxon>
        <taxon>Ecdysozoa</taxon>
        <taxon>Arthropoda</taxon>
        <taxon>Hexapoda</taxon>
        <taxon>Insecta</taxon>
        <taxon>Pterygota</taxon>
        <taxon>Neoptera</taxon>
        <taxon>Polyneoptera</taxon>
        <taxon>Dictyoptera</taxon>
        <taxon>Blattodea</taxon>
        <taxon>Blattoidea</taxon>
        <taxon>Blattidae</taxon>
        <taxon>Blattinae</taxon>
        <taxon>Periplaneta</taxon>
    </lineage>
</organism>
<keyword evidence="3" id="KW-1185">Reference proteome</keyword>
<proteinExistence type="predicted"/>
<evidence type="ECO:0000256" key="1">
    <source>
        <dbReference type="SAM" id="MobiDB-lite"/>
    </source>
</evidence>
<evidence type="ECO:0000313" key="3">
    <source>
        <dbReference type="Proteomes" id="UP001148838"/>
    </source>
</evidence>
<feature type="compositionally biased region" description="Basic and acidic residues" evidence="1">
    <location>
        <begin position="120"/>
        <end position="132"/>
    </location>
</feature>
<accession>A0ABQ8RXW4</accession>
<reference evidence="2 3" key="1">
    <citation type="journal article" date="2022" name="Allergy">
        <title>Genome assembly and annotation of Periplaneta americana reveal a comprehensive cockroach allergen profile.</title>
        <authorList>
            <person name="Wang L."/>
            <person name="Xiong Q."/>
            <person name="Saelim N."/>
            <person name="Wang L."/>
            <person name="Nong W."/>
            <person name="Wan A.T."/>
            <person name="Shi M."/>
            <person name="Liu X."/>
            <person name="Cao Q."/>
            <person name="Hui J.H.L."/>
            <person name="Sookrung N."/>
            <person name="Leung T.F."/>
            <person name="Tungtrongchitr A."/>
            <person name="Tsui S.K.W."/>
        </authorList>
    </citation>
    <scope>NUCLEOTIDE SEQUENCE [LARGE SCALE GENOMIC DNA]</scope>
    <source>
        <strain evidence="2">PWHHKU_190912</strain>
    </source>
</reference>
<evidence type="ECO:0000313" key="2">
    <source>
        <dbReference type="EMBL" id="KAJ4426487.1"/>
    </source>
</evidence>
<feature type="region of interest" description="Disordered" evidence="1">
    <location>
        <begin position="47"/>
        <end position="100"/>
    </location>
</feature>
<feature type="compositionally biased region" description="Basic and acidic residues" evidence="1">
    <location>
        <begin position="81"/>
        <end position="90"/>
    </location>
</feature>
<dbReference type="EMBL" id="JAJSOF020000040">
    <property type="protein sequence ID" value="KAJ4426487.1"/>
    <property type="molecule type" value="Genomic_DNA"/>
</dbReference>
<dbReference type="Proteomes" id="UP001148838">
    <property type="component" value="Unassembled WGS sequence"/>
</dbReference>
<feature type="region of interest" description="Disordered" evidence="1">
    <location>
        <begin position="112"/>
        <end position="140"/>
    </location>
</feature>
<sequence>MTDKLEVVNCVISGKRKRNEINYRRDVNKKNKLKALRITQQWATQAFHQKDNSSSTHDYHIYTDGSVSEVRSIDKTNGGNTREEEKERSPGFEIIGESSKGNMESIRKGVFASAGPSASYERDCGEEKKEVENTTDNECADGQTSAIVDVFERELKKMCEKK</sequence>
<name>A0ABQ8RXW4_PERAM</name>
<comment type="caution">
    <text evidence="2">The sequence shown here is derived from an EMBL/GenBank/DDBJ whole genome shotgun (WGS) entry which is preliminary data.</text>
</comment>
<feature type="compositionally biased region" description="Polar residues" evidence="1">
    <location>
        <begin position="47"/>
        <end position="56"/>
    </location>
</feature>
<protein>
    <submittedName>
        <fullName evidence="2">Uncharacterized protein</fullName>
    </submittedName>
</protein>
<gene>
    <name evidence="2" type="ORF">ANN_27301</name>
</gene>